<name>A0ABW6IBM8_9CYAN</name>
<sequence length="84" mass="9093">MASEKPLEGVILIDCAKSNAKQGLAIAAKQCGFGEDTERFMSTLKQACQDMGVELNQLEDLVTEQQRVKRQGGIEVAPETPADL</sequence>
<reference evidence="1 2" key="1">
    <citation type="submission" date="2024-10" db="EMBL/GenBank/DDBJ databases">
        <authorList>
            <person name="Ratan Roy A."/>
            <person name="Morales Sandoval P.H."/>
            <person name="De Los Santos Villalobos S."/>
            <person name="Chakraborty S."/>
            <person name="Mukherjee J."/>
        </authorList>
    </citation>
    <scope>NUCLEOTIDE SEQUENCE [LARGE SCALE GENOMIC DNA]</scope>
    <source>
        <strain evidence="1 2">S1</strain>
    </source>
</reference>
<organism evidence="1 2">
    <name type="scientific">Almyronema epifaneia S1</name>
    <dbReference type="NCBI Taxonomy" id="2991925"/>
    <lineage>
        <taxon>Bacteria</taxon>
        <taxon>Bacillati</taxon>
        <taxon>Cyanobacteriota</taxon>
        <taxon>Cyanophyceae</taxon>
        <taxon>Nodosilineales</taxon>
        <taxon>Nodosilineaceae</taxon>
        <taxon>Almyronema</taxon>
        <taxon>Almyronema epifaneia</taxon>
    </lineage>
</organism>
<gene>
    <name evidence="1" type="ORF">ACFVKH_04655</name>
</gene>
<proteinExistence type="predicted"/>
<dbReference type="Proteomes" id="UP001600165">
    <property type="component" value="Unassembled WGS sequence"/>
</dbReference>
<dbReference type="RefSeq" id="WP_377962335.1">
    <property type="nucleotide sequence ID" value="NZ_JBHZOL010000028.1"/>
</dbReference>
<evidence type="ECO:0000313" key="1">
    <source>
        <dbReference type="EMBL" id="MFE4105557.1"/>
    </source>
</evidence>
<accession>A0ABW6IBM8</accession>
<protein>
    <submittedName>
        <fullName evidence="1">Uncharacterized protein</fullName>
    </submittedName>
</protein>
<dbReference type="EMBL" id="JBHZOL010000028">
    <property type="protein sequence ID" value="MFE4105557.1"/>
    <property type="molecule type" value="Genomic_DNA"/>
</dbReference>
<evidence type="ECO:0000313" key="2">
    <source>
        <dbReference type="Proteomes" id="UP001600165"/>
    </source>
</evidence>
<keyword evidence="2" id="KW-1185">Reference proteome</keyword>
<comment type="caution">
    <text evidence="1">The sequence shown here is derived from an EMBL/GenBank/DDBJ whole genome shotgun (WGS) entry which is preliminary data.</text>
</comment>